<dbReference type="RefSeq" id="XP_007402095.1">
    <property type="nucleotide sequence ID" value="XM_007402033.1"/>
</dbReference>
<dbReference type="Proteomes" id="UP000008370">
    <property type="component" value="Unassembled WGS sequence"/>
</dbReference>
<name>K5VRJ0_PHACS</name>
<dbReference type="KEGG" id="pco:PHACADRAFT_201748"/>
<sequence length="234" mass="27173">MLVITKAATALEIVRHKWGPEKEDNAQEIVKHGISFVMLWPLSATCQLVKPPPIGGWQGLGFRELGYQSEVLDYMLYLERCRAVLRHPNIRLAFGRGGIIWRLAYEEMDLSRVSFGSSEESDEKVVHWLKGVAYEDATLSEDNLNHICSIYRVYANSTHTFASESSWWPKNSTWRESGMHVGYWTKMNEEWFVHCQNYLQQGIHEGNKSKLDLKNAKAWSQALRYESNKQWDFL</sequence>
<accession>K5VRJ0</accession>
<evidence type="ECO:0000313" key="2">
    <source>
        <dbReference type="Proteomes" id="UP000008370"/>
    </source>
</evidence>
<dbReference type="OrthoDB" id="2658589at2759"/>
<protein>
    <submittedName>
        <fullName evidence="1">Uncharacterized protein</fullName>
    </submittedName>
</protein>
<evidence type="ECO:0000313" key="1">
    <source>
        <dbReference type="EMBL" id="EKM49360.1"/>
    </source>
</evidence>
<organism evidence="1 2">
    <name type="scientific">Phanerochaete carnosa (strain HHB-10118-sp)</name>
    <name type="common">White-rot fungus</name>
    <name type="synonym">Peniophora carnosa</name>
    <dbReference type="NCBI Taxonomy" id="650164"/>
    <lineage>
        <taxon>Eukaryota</taxon>
        <taxon>Fungi</taxon>
        <taxon>Dikarya</taxon>
        <taxon>Basidiomycota</taxon>
        <taxon>Agaricomycotina</taxon>
        <taxon>Agaricomycetes</taxon>
        <taxon>Polyporales</taxon>
        <taxon>Phanerochaetaceae</taxon>
        <taxon>Phanerochaete</taxon>
    </lineage>
</organism>
<proteinExistence type="predicted"/>
<dbReference type="EMBL" id="JH930482">
    <property type="protein sequence ID" value="EKM49360.1"/>
    <property type="molecule type" value="Genomic_DNA"/>
</dbReference>
<dbReference type="HOGENOM" id="CLU_1185374_0_0_1"/>
<keyword evidence="2" id="KW-1185">Reference proteome</keyword>
<dbReference type="InParanoid" id="K5VRJ0"/>
<reference evidence="1 2" key="1">
    <citation type="journal article" date="2012" name="BMC Genomics">
        <title>Comparative genomics of the white-rot fungi, Phanerochaete carnosa and P. chrysosporium, to elucidate the genetic basis of the distinct wood types they colonize.</title>
        <authorList>
            <person name="Suzuki H."/>
            <person name="MacDonald J."/>
            <person name="Syed K."/>
            <person name="Salamov A."/>
            <person name="Hori C."/>
            <person name="Aerts A."/>
            <person name="Henrissat B."/>
            <person name="Wiebenga A."/>
            <person name="vanKuyk P.A."/>
            <person name="Barry K."/>
            <person name="Lindquist E."/>
            <person name="LaButti K."/>
            <person name="Lapidus A."/>
            <person name="Lucas S."/>
            <person name="Coutinho P."/>
            <person name="Gong Y."/>
            <person name="Samejima M."/>
            <person name="Mahadevan R."/>
            <person name="Abou-Zaid M."/>
            <person name="de Vries R.P."/>
            <person name="Igarashi K."/>
            <person name="Yadav J.S."/>
            <person name="Grigoriev I.V."/>
            <person name="Master E.R."/>
        </authorList>
    </citation>
    <scope>NUCLEOTIDE SEQUENCE [LARGE SCALE GENOMIC DNA]</scope>
    <source>
        <strain evidence="1 2">HHB-10118-sp</strain>
    </source>
</reference>
<dbReference type="GeneID" id="18911688"/>
<dbReference type="STRING" id="650164.K5VRJ0"/>
<dbReference type="AlphaFoldDB" id="K5VRJ0"/>
<gene>
    <name evidence="1" type="ORF">PHACADRAFT_201748</name>
</gene>